<feature type="chain" id="PRO_5025493868" evidence="1">
    <location>
        <begin position="27"/>
        <end position="150"/>
    </location>
</feature>
<keyword evidence="3" id="KW-1185">Reference proteome</keyword>
<gene>
    <name evidence="2" type="ORF">P154DRAFT_561887</name>
</gene>
<evidence type="ECO:0000313" key="3">
    <source>
        <dbReference type="Proteomes" id="UP000799779"/>
    </source>
</evidence>
<proteinExistence type="predicted"/>
<dbReference type="EMBL" id="ML977576">
    <property type="protein sequence ID" value="KAF2002755.1"/>
    <property type="molecule type" value="Genomic_DNA"/>
</dbReference>
<name>A0A6A5WUK3_9PLEO</name>
<sequence length="150" mass="16990">MKWAAALGGFCYLFVWWCEIFCMGDGGGREGKKDRRWGTWSLNVYALAKRYFLSLWNNYYNYGEFAHVSKPVQHGIPTIVQDDRSMVQGFWRTAAWTVNCGVCLVFRAGCEGENVRGVVDKGPWGWGFLFLGTRIGTGIGSGRVDIRRAE</sequence>
<accession>A0A6A5WUK3</accession>
<dbReference type="Proteomes" id="UP000799779">
    <property type="component" value="Unassembled WGS sequence"/>
</dbReference>
<evidence type="ECO:0000256" key="1">
    <source>
        <dbReference type="SAM" id="SignalP"/>
    </source>
</evidence>
<feature type="signal peptide" evidence="1">
    <location>
        <begin position="1"/>
        <end position="26"/>
    </location>
</feature>
<evidence type="ECO:0000313" key="2">
    <source>
        <dbReference type="EMBL" id="KAF2002755.1"/>
    </source>
</evidence>
<keyword evidence="1" id="KW-0732">Signal</keyword>
<dbReference type="AlphaFoldDB" id="A0A6A5WUK3"/>
<organism evidence="2 3">
    <name type="scientific">Amniculicola lignicola CBS 123094</name>
    <dbReference type="NCBI Taxonomy" id="1392246"/>
    <lineage>
        <taxon>Eukaryota</taxon>
        <taxon>Fungi</taxon>
        <taxon>Dikarya</taxon>
        <taxon>Ascomycota</taxon>
        <taxon>Pezizomycotina</taxon>
        <taxon>Dothideomycetes</taxon>
        <taxon>Pleosporomycetidae</taxon>
        <taxon>Pleosporales</taxon>
        <taxon>Amniculicolaceae</taxon>
        <taxon>Amniculicola</taxon>
    </lineage>
</organism>
<reference evidence="2" key="1">
    <citation type="journal article" date="2020" name="Stud. Mycol.">
        <title>101 Dothideomycetes genomes: a test case for predicting lifestyles and emergence of pathogens.</title>
        <authorList>
            <person name="Haridas S."/>
            <person name="Albert R."/>
            <person name="Binder M."/>
            <person name="Bloem J."/>
            <person name="Labutti K."/>
            <person name="Salamov A."/>
            <person name="Andreopoulos B."/>
            <person name="Baker S."/>
            <person name="Barry K."/>
            <person name="Bills G."/>
            <person name="Bluhm B."/>
            <person name="Cannon C."/>
            <person name="Castanera R."/>
            <person name="Culley D."/>
            <person name="Daum C."/>
            <person name="Ezra D."/>
            <person name="Gonzalez J."/>
            <person name="Henrissat B."/>
            <person name="Kuo A."/>
            <person name="Liang C."/>
            <person name="Lipzen A."/>
            <person name="Lutzoni F."/>
            <person name="Magnuson J."/>
            <person name="Mondo S."/>
            <person name="Nolan M."/>
            <person name="Ohm R."/>
            <person name="Pangilinan J."/>
            <person name="Park H.-J."/>
            <person name="Ramirez L."/>
            <person name="Alfaro M."/>
            <person name="Sun H."/>
            <person name="Tritt A."/>
            <person name="Yoshinaga Y."/>
            <person name="Zwiers L.-H."/>
            <person name="Turgeon B."/>
            <person name="Goodwin S."/>
            <person name="Spatafora J."/>
            <person name="Crous P."/>
            <person name="Grigoriev I."/>
        </authorList>
    </citation>
    <scope>NUCLEOTIDE SEQUENCE</scope>
    <source>
        <strain evidence="2">CBS 123094</strain>
    </source>
</reference>
<protein>
    <submittedName>
        <fullName evidence="2">Uncharacterized protein</fullName>
    </submittedName>
</protein>